<dbReference type="PROSITE" id="PS50894">
    <property type="entry name" value="HPT"/>
    <property type="match status" value="1"/>
</dbReference>
<feature type="modified residue" description="Phosphohistidine" evidence="1">
    <location>
        <position position="422"/>
    </location>
</feature>
<sequence>MKEKSNKPKEKSYKTDNAVDQRLDFNAVDDVENFRTYLADIRHSWLKTLCILGFTLIPLFIALDYFMIPADRFKNFVFYRTIATILILIQYLILRLTKPSGYASLHGYFFSIVVGLMISLMTLELGGFDSSYYAGLNLVMIAVIVLIPWDFDHAVINSLLIIGSYLCLNFFFPNSFHYNILVNNLYFLSSSAVIAISINRVHFQLIRKEFYANSQLKTAKKEQDTIMNSVDEGLFIIHKVDGQYFIGEHQSESVKKILGSVILSGRKFTEVLSEYFSIKKIDELIEYLVMISSKDIDEDMIRDLNPLEREGAAIQLGINNVTKFLEFGFKRITQAYQNTDFLISIKDVTKEVEMEHQLRDNEIKAEQETQMMLSILHIGPALLQDFMEGIDTELSVIDGVLRDEENHKNFSTAIETIFRSVHSIKGNAALLDLKFLAEKANEFEEKMIVLRENKNPTWEDFLPIAYDLAKLQEVYGEMHGLVQRIRLFQNKGGDTKSALSALPEAINQLALRIASELGKKVRLIATDIDFTGISNKYAYALRDILVQLTRNAITHGIESPEIRLRLGKEEYGTLLLSMKSVGDSLCVNFRDDGSSFDFGAIRTKAFQMGKGLESEIKNWAATKLIKLTFEPVFSTAGESTLHAGRGMGMDIIKQRVKKIGGKLKINYDPGQFTEFKFIFPI</sequence>
<feature type="transmembrane region" description="Helical" evidence="2">
    <location>
        <begin position="178"/>
        <end position="198"/>
    </location>
</feature>
<dbReference type="OrthoDB" id="9146932at2"/>
<dbReference type="CDD" id="cd00088">
    <property type="entry name" value="HPT"/>
    <property type="match status" value="1"/>
</dbReference>
<evidence type="ECO:0000256" key="2">
    <source>
        <dbReference type="SAM" id="Phobius"/>
    </source>
</evidence>
<dbReference type="GO" id="GO:0004672">
    <property type="term" value="F:protein kinase activity"/>
    <property type="evidence" value="ECO:0007669"/>
    <property type="project" value="UniProtKB-ARBA"/>
</dbReference>
<evidence type="ECO:0000259" key="3">
    <source>
        <dbReference type="PROSITE" id="PS50894"/>
    </source>
</evidence>
<dbReference type="InterPro" id="IPR003594">
    <property type="entry name" value="HATPase_dom"/>
</dbReference>
<dbReference type="InterPro" id="IPR036641">
    <property type="entry name" value="HPT_dom_sf"/>
</dbReference>
<feature type="transmembrane region" description="Helical" evidence="2">
    <location>
        <begin position="131"/>
        <end position="147"/>
    </location>
</feature>
<dbReference type="Gene3D" id="1.20.120.160">
    <property type="entry name" value="HPT domain"/>
    <property type="match status" value="1"/>
</dbReference>
<keyword evidence="2" id="KW-0812">Transmembrane</keyword>
<dbReference type="Pfam" id="PF01627">
    <property type="entry name" value="Hpt"/>
    <property type="match status" value="1"/>
</dbReference>
<dbReference type="GO" id="GO:0000160">
    <property type="term" value="P:phosphorelay signal transduction system"/>
    <property type="evidence" value="ECO:0007669"/>
    <property type="project" value="InterPro"/>
</dbReference>
<dbReference type="SUPFAM" id="SSF47226">
    <property type="entry name" value="Histidine-containing phosphotransfer domain, HPT domain"/>
    <property type="match status" value="1"/>
</dbReference>
<feature type="domain" description="HPt" evidence="3">
    <location>
        <begin position="375"/>
        <end position="485"/>
    </location>
</feature>
<dbReference type="PANTHER" id="PTHR43395:SF10">
    <property type="entry name" value="CHEMOTAXIS PROTEIN CHEA"/>
    <property type="match status" value="1"/>
</dbReference>
<feature type="transmembrane region" description="Helical" evidence="2">
    <location>
        <begin position="106"/>
        <end position="125"/>
    </location>
</feature>
<dbReference type="EMBL" id="ANIK01000028">
    <property type="protein sequence ID" value="EMJ96016.1"/>
    <property type="molecule type" value="Genomic_DNA"/>
</dbReference>
<name>M6CZY9_9LEPT</name>
<dbReference type="SMART" id="SM00387">
    <property type="entry name" value="HATPase_c"/>
    <property type="match status" value="1"/>
</dbReference>
<dbReference type="PATRIC" id="fig|1218565.3.peg.1309"/>
<feature type="transmembrane region" description="Helical" evidence="2">
    <location>
        <begin position="76"/>
        <end position="94"/>
    </location>
</feature>
<dbReference type="Pfam" id="PF02518">
    <property type="entry name" value="HATPase_c"/>
    <property type="match status" value="1"/>
</dbReference>
<evidence type="ECO:0000256" key="1">
    <source>
        <dbReference type="PROSITE-ProRule" id="PRU00110"/>
    </source>
</evidence>
<reference evidence="4 5" key="1">
    <citation type="submission" date="2013-01" db="EMBL/GenBank/DDBJ databases">
        <authorList>
            <person name="Harkins D.M."/>
            <person name="Durkin A.S."/>
            <person name="Brinkac L.M."/>
            <person name="Haft D.H."/>
            <person name="Selengut J.D."/>
            <person name="Sanka R."/>
            <person name="DePew J."/>
            <person name="Purushe J."/>
            <person name="Galloway R.L."/>
            <person name="Vinetz J.M."/>
            <person name="Sutton G.G."/>
            <person name="Nierman W.C."/>
            <person name="Fouts D.E."/>
        </authorList>
    </citation>
    <scope>NUCLEOTIDE SEQUENCE [LARGE SCALE GENOMIC DNA]</scope>
    <source>
        <strain evidence="4 5">79601</strain>
    </source>
</reference>
<proteinExistence type="predicted"/>
<dbReference type="PANTHER" id="PTHR43395">
    <property type="entry name" value="SENSOR HISTIDINE KINASE CHEA"/>
    <property type="match status" value="1"/>
</dbReference>
<keyword evidence="2" id="KW-1133">Transmembrane helix</keyword>
<accession>M6CZY9</accession>
<organism evidence="4 5">
    <name type="scientific">Leptospira alstonii serovar Sichuan str. 79601</name>
    <dbReference type="NCBI Taxonomy" id="1218565"/>
    <lineage>
        <taxon>Bacteria</taxon>
        <taxon>Pseudomonadati</taxon>
        <taxon>Spirochaetota</taxon>
        <taxon>Spirochaetia</taxon>
        <taxon>Leptospirales</taxon>
        <taxon>Leptospiraceae</taxon>
        <taxon>Leptospira</taxon>
    </lineage>
</organism>
<evidence type="ECO:0000313" key="5">
    <source>
        <dbReference type="Proteomes" id="UP000011988"/>
    </source>
</evidence>
<dbReference type="RefSeq" id="WP_020772800.1">
    <property type="nucleotide sequence ID" value="NZ_ANIK01000028.1"/>
</dbReference>
<protein>
    <submittedName>
        <fullName evidence="4">GHKL domain protein</fullName>
    </submittedName>
</protein>
<feature type="transmembrane region" description="Helical" evidence="2">
    <location>
        <begin position="154"/>
        <end position="172"/>
    </location>
</feature>
<feature type="transmembrane region" description="Helical" evidence="2">
    <location>
        <begin position="49"/>
        <end position="70"/>
    </location>
</feature>
<dbReference type="InterPro" id="IPR036890">
    <property type="entry name" value="HATPase_C_sf"/>
</dbReference>
<keyword evidence="2" id="KW-0472">Membrane</keyword>
<comment type="caution">
    <text evidence="4">The sequence shown here is derived from an EMBL/GenBank/DDBJ whole genome shotgun (WGS) entry which is preliminary data.</text>
</comment>
<dbReference type="AlphaFoldDB" id="M6CZY9"/>
<dbReference type="Gene3D" id="3.30.565.10">
    <property type="entry name" value="Histidine kinase-like ATPase, C-terminal domain"/>
    <property type="match status" value="1"/>
</dbReference>
<keyword evidence="1" id="KW-0597">Phosphoprotein</keyword>
<evidence type="ECO:0000313" key="4">
    <source>
        <dbReference type="EMBL" id="EMJ96016.1"/>
    </source>
</evidence>
<gene>
    <name evidence="4" type="ORF">LEP1GSC194_0320</name>
</gene>
<dbReference type="InterPro" id="IPR008207">
    <property type="entry name" value="Sig_transdc_His_kin_Hpt_dom"/>
</dbReference>
<dbReference type="Proteomes" id="UP000011988">
    <property type="component" value="Unassembled WGS sequence"/>
</dbReference>
<dbReference type="SUPFAM" id="SSF55874">
    <property type="entry name" value="ATPase domain of HSP90 chaperone/DNA topoisomerase II/histidine kinase"/>
    <property type="match status" value="1"/>
</dbReference>
<dbReference type="InterPro" id="IPR051315">
    <property type="entry name" value="Bact_Chemotaxis_CheA"/>
</dbReference>